<keyword evidence="1" id="KW-0732">Signal</keyword>
<evidence type="ECO:0000313" key="2">
    <source>
        <dbReference type="EMBL" id="KAK2569381.1"/>
    </source>
</evidence>
<organism evidence="2 3">
    <name type="scientific">Acropora cervicornis</name>
    <name type="common">Staghorn coral</name>
    <dbReference type="NCBI Taxonomy" id="6130"/>
    <lineage>
        <taxon>Eukaryota</taxon>
        <taxon>Metazoa</taxon>
        <taxon>Cnidaria</taxon>
        <taxon>Anthozoa</taxon>
        <taxon>Hexacorallia</taxon>
        <taxon>Scleractinia</taxon>
        <taxon>Astrocoeniina</taxon>
        <taxon>Acroporidae</taxon>
        <taxon>Acropora</taxon>
    </lineage>
</organism>
<dbReference type="AlphaFoldDB" id="A0AAD9QXQ6"/>
<sequence length="115" mass="12560">MLISRVEFAALLLAVWCGAMTGWIVTDEYEPEQSSGFAALEENVGVENENIITCFLCVADHATPPEIANVSQNMKSVAVALVYHLPIIFCSESLALTCIKLPVVETKIAPVKQRH</sequence>
<evidence type="ECO:0000256" key="1">
    <source>
        <dbReference type="SAM" id="SignalP"/>
    </source>
</evidence>
<gene>
    <name evidence="2" type="ORF">P5673_006303</name>
</gene>
<dbReference type="EMBL" id="JARQWQ010000010">
    <property type="protein sequence ID" value="KAK2569381.1"/>
    <property type="molecule type" value="Genomic_DNA"/>
</dbReference>
<keyword evidence="3" id="KW-1185">Reference proteome</keyword>
<feature type="signal peptide" evidence="1">
    <location>
        <begin position="1"/>
        <end position="22"/>
    </location>
</feature>
<name>A0AAD9QXQ6_ACRCE</name>
<comment type="caution">
    <text evidence="2">The sequence shown here is derived from an EMBL/GenBank/DDBJ whole genome shotgun (WGS) entry which is preliminary data.</text>
</comment>
<evidence type="ECO:0000313" key="3">
    <source>
        <dbReference type="Proteomes" id="UP001249851"/>
    </source>
</evidence>
<proteinExistence type="predicted"/>
<accession>A0AAD9QXQ6</accession>
<protein>
    <submittedName>
        <fullName evidence="2">Uncharacterized protein</fullName>
    </submittedName>
</protein>
<feature type="chain" id="PRO_5042253048" evidence="1">
    <location>
        <begin position="23"/>
        <end position="115"/>
    </location>
</feature>
<reference evidence="2" key="2">
    <citation type="journal article" date="2023" name="Science">
        <title>Genomic signatures of disease resistance in endangered staghorn corals.</title>
        <authorList>
            <person name="Vollmer S.V."/>
            <person name="Selwyn J.D."/>
            <person name="Despard B.A."/>
            <person name="Roesel C.L."/>
        </authorList>
    </citation>
    <scope>NUCLEOTIDE SEQUENCE</scope>
    <source>
        <strain evidence="2">K2</strain>
    </source>
</reference>
<dbReference type="Proteomes" id="UP001249851">
    <property type="component" value="Unassembled WGS sequence"/>
</dbReference>
<reference evidence="2" key="1">
    <citation type="journal article" date="2023" name="G3 (Bethesda)">
        <title>Whole genome assembly and annotation of the endangered Caribbean coral Acropora cervicornis.</title>
        <authorList>
            <person name="Selwyn J.D."/>
            <person name="Vollmer S.V."/>
        </authorList>
    </citation>
    <scope>NUCLEOTIDE SEQUENCE</scope>
    <source>
        <strain evidence="2">K2</strain>
    </source>
</reference>